<name>A0A7J8WUV0_GOSAI</name>
<accession>A0A7J8WUV0</accession>
<dbReference type="GO" id="GO:0004523">
    <property type="term" value="F:RNA-DNA hybrid ribonuclease activity"/>
    <property type="evidence" value="ECO:0007669"/>
    <property type="project" value="InterPro"/>
</dbReference>
<protein>
    <recommendedName>
        <fullName evidence="1">RNase H type-1 domain-containing protein</fullName>
    </recommendedName>
</protein>
<evidence type="ECO:0000313" key="2">
    <source>
        <dbReference type="EMBL" id="MBA0678827.1"/>
    </source>
</evidence>
<dbReference type="GO" id="GO:0003676">
    <property type="term" value="F:nucleic acid binding"/>
    <property type="evidence" value="ECO:0007669"/>
    <property type="project" value="InterPro"/>
</dbReference>
<dbReference type="PANTHER" id="PTHR34023">
    <property type="entry name" value="RNASE H DOMAIN-CONTAINING PROTEIN"/>
    <property type="match status" value="1"/>
</dbReference>
<keyword evidence="3" id="KW-1185">Reference proteome</keyword>
<comment type="caution">
    <text evidence="2">The sequence shown here is derived from an EMBL/GenBank/DDBJ whole genome shotgun (WGS) entry which is preliminary data.</text>
</comment>
<dbReference type="Gene3D" id="3.30.420.10">
    <property type="entry name" value="Ribonuclease H-like superfamily/Ribonuclease H"/>
    <property type="match status" value="1"/>
</dbReference>
<sequence length="116" mass="13335">IEARALLEGLKFAWAKGYRRVEIENDNSISIAIIQTGLTTNNICSEVGLIQDWCLKDWEVKFRQIMRESDMVIDRVAKETLGKMDHLIIHEEPRESVRGLLDDDTHCATYPLFDGD</sequence>
<organism evidence="2 3">
    <name type="scientific">Gossypium aridum</name>
    <name type="common">American cotton</name>
    <name type="synonym">Erioxylum aridum</name>
    <dbReference type="NCBI Taxonomy" id="34290"/>
    <lineage>
        <taxon>Eukaryota</taxon>
        <taxon>Viridiplantae</taxon>
        <taxon>Streptophyta</taxon>
        <taxon>Embryophyta</taxon>
        <taxon>Tracheophyta</taxon>
        <taxon>Spermatophyta</taxon>
        <taxon>Magnoliopsida</taxon>
        <taxon>eudicotyledons</taxon>
        <taxon>Gunneridae</taxon>
        <taxon>Pentapetalae</taxon>
        <taxon>rosids</taxon>
        <taxon>malvids</taxon>
        <taxon>Malvales</taxon>
        <taxon>Malvaceae</taxon>
        <taxon>Malvoideae</taxon>
        <taxon>Gossypium</taxon>
    </lineage>
</organism>
<feature type="domain" description="RNase H type-1" evidence="1">
    <location>
        <begin position="2"/>
        <end position="79"/>
    </location>
</feature>
<dbReference type="EMBL" id="JABFAA010000003">
    <property type="protein sequence ID" value="MBA0678827.1"/>
    <property type="molecule type" value="Genomic_DNA"/>
</dbReference>
<dbReference type="AlphaFoldDB" id="A0A7J8WUV0"/>
<dbReference type="InterPro" id="IPR002156">
    <property type="entry name" value="RNaseH_domain"/>
</dbReference>
<gene>
    <name evidence="2" type="ORF">Goari_020148</name>
</gene>
<dbReference type="CDD" id="cd06222">
    <property type="entry name" value="RNase_H_like"/>
    <property type="match status" value="1"/>
</dbReference>
<evidence type="ECO:0000259" key="1">
    <source>
        <dbReference type="Pfam" id="PF13456"/>
    </source>
</evidence>
<proteinExistence type="predicted"/>
<evidence type="ECO:0000313" key="3">
    <source>
        <dbReference type="Proteomes" id="UP000593577"/>
    </source>
</evidence>
<feature type="non-terminal residue" evidence="2">
    <location>
        <position position="1"/>
    </location>
</feature>
<dbReference type="InterPro" id="IPR036397">
    <property type="entry name" value="RNaseH_sf"/>
</dbReference>
<dbReference type="InterPro" id="IPR044730">
    <property type="entry name" value="RNase_H-like_dom_plant"/>
</dbReference>
<reference evidence="2 3" key="1">
    <citation type="journal article" date="2019" name="Genome Biol. Evol.">
        <title>Insights into the evolution of the New World diploid cottons (Gossypium, subgenus Houzingenia) based on genome sequencing.</title>
        <authorList>
            <person name="Grover C.E."/>
            <person name="Arick M.A. 2nd"/>
            <person name="Thrash A."/>
            <person name="Conover J.L."/>
            <person name="Sanders W.S."/>
            <person name="Peterson D.G."/>
            <person name="Frelichowski J.E."/>
            <person name="Scheffler J.A."/>
            <person name="Scheffler B.E."/>
            <person name="Wendel J.F."/>
        </authorList>
    </citation>
    <scope>NUCLEOTIDE SEQUENCE [LARGE SCALE GENOMIC DNA]</scope>
    <source>
        <strain evidence="2">185</strain>
        <tissue evidence="2">Leaf</tissue>
    </source>
</reference>
<dbReference type="Pfam" id="PF13456">
    <property type="entry name" value="RVT_3"/>
    <property type="match status" value="1"/>
</dbReference>
<dbReference type="Proteomes" id="UP000593577">
    <property type="component" value="Unassembled WGS sequence"/>
</dbReference>
<dbReference type="PANTHER" id="PTHR34023:SF4">
    <property type="entry name" value="RNASE H TYPE-1 DOMAIN-CONTAINING PROTEIN"/>
    <property type="match status" value="1"/>
</dbReference>